<dbReference type="InterPro" id="IPR043502">
    <property type="entry name" value="DNA/RNA_pol_sf"/>
</dbReference>
<reference evidence="2 3" key="1">
    <citation type="submission" date="2019-06" db="EMBL/GenBank/DDBJ databases">
        <title>Persicimonas caeni gen. nov., sp. nov., a predatory bacterium isolated from solar saltern.</title>
        <authorList>
            <person name="Wang S."/>
        </authorList>
    </citation>
    <scope>NUCLEOTIDE SEQUENCE [LARGE SCALE GENOMIC DNA]</scope>
    <source>
        <strain evidence="2 3">YN101</strain>
    </source>
</reference>
<accession>A0A4Y6Q0E6</accession>
<gene>
    <name evidence="2" type="ORF">FIV42_25880</name>
</gene>
<name>A0A4Y6Q0E6_PERCE</name>
<dbReference type="PROSITE" id="PS50878">
    <property type="entry name" value="RT_POL"/>
    <property type="match status" value="1"/>
</dbReference>
<keyword evidence="3" id="KW-1185">Reference proteome</keyword>
<dbReference type="Pfam" id="PF00078">
    <property type="entry name" value="RVT_1"/>
    <property type="match status" value="1"/>
</dbReference>
<proteinExistence type="predicted"/>
<evidence type="ECO:0000259" key="1">
    <source>
        <dbReference type="PROSITE" id="PS50878"/>
    </source>
</evidence>
<dbReference type="PANTHER" id="PTHR34047">
    <property type="entry name" value="NUCLEAR INTRON MATURASE 1, MITOCHONDRIAL-RELATED"/>
    <property type="match status" value="1"/>
</dbReference>
<evidence type="ECO:0000313" key="3">
    <source>
        <dbReference type="Proteomes" id="UP000315995"/>
    </source>
</evidence>
<dbReference type="InterPro" id="IPR000477">
    <property type="entry name" value="RT_dom"/>
</dbReference>
<dbReference type="CDD" id="cd01651">
    <property type="entry name" value="RT_G2_intron"/>
    <property type="match status" value="1"/>
</dbReference>
<dbReference type="SUPFAM" id="SSF56672">
    <property type="entry name" value="DNA/RNA polymerases"/>
    <property type="match status" value="1"/>
</dbReference>
<organism evidence="2 3">
    <name type="scientific">Persicimonas caeni</name>
    <dbReference type="NCBI Taxonomy" id="2292766"/>
    <lineage>
        <taxon>Bacteria</taxon>
        <taxon>Deltaproteobacteria</taxon>
        <taxon>Bradymonadales</taxon>
        <taxon>Bradymonadaceae</taxon>
        <taxon>Persicimonas</taxon>
    </lineage>
</organism>
<dbReference type="OrthoDB" id="5366084at2"/>
<dbReference type="PANTHER" id="PTHR34047:SF8">
    <property type="entry name" value="PROTEIN YKFC"/>
    <property type="match status" value="1"/>
</dbReference>
<feature type="domain" description="Reverse transcriptase" evidence="1">
    <location>
        <begin position="1"/>
        <end position="199"/>
    </location>
</feature>
<dbReference type="InterPro" id="IPR043128">
    <property type="entry name" value="Rev_trsase/Diguanyl_cyclase"/>
</dbReference>
<dbReference type="EMBL" id="CP041186">
    <property type="protein sequence ID" value="QDG54046.1"/>
    <property type="molecule type" value="Genomic_DNA"/>
</dbReference>
<dbReference type="AlphaFoldDB" id="A0A4Y6Q0E6"/>
<sequence>MGIPTVEDRIVQTALKMVLEPIYERDFVRHSYGFRPQRGAKDALRRVDGLLKQGYRWVVDADLKGYFDTIDHDLLMARVEEKVSDGRILELINAFLTCEVVDQGESQKPHRGTPQGGVISPLLANIFLDPLDHLMEEQGCEMVRYADDFVILCRDKEQADKALDVVRKWVQANELTLHPEKTQLVDESEGSFDFLGYAFKRGNKYPSKKAKRRFL</sequence>
<dbReference type="Proteomes" id="UP000315995">
    <property type="component" value="Chromosome"/>
</dbReference>
<accession>A0A5B8YEL0</accession>
<dbReference type="InterPro" id="IPR051083">
    <property type="entry name" value="GrpII_Intron_Splice-Mob/Def"/>
</dbReference>
<dbReference type="Gene3D" id="3.30.70.270">
    <property type="match status" value="1"/>
</dbReference>
<protein>
    <recommendedName>
        <fullName evidence="1">Reverse transcriptase domain-containing protein</fullName>
    </recommendedName>
</protein>
<evidence type="ECO:0000313" key="2">
    <source>
        <dbReference type="EMBL" id="QDG54046.1"/>
    </source>
</evidence>